<organism evidence="9 10">
    <name type="scientific">Cichlidogyrus casuarinus</name>
    <dbReference type="NCBI Taxonomy" id="1844966"/>
    <lineage>
        <taxon>Eukaryota</taxon>
        <taxon>Metazoa</taxon>
        <taxon>Spiralia</taxon>
        <taxon>Lophotrochozoa</taxon>
        <taxon>Platyhelminthes</taxon>
        <taxon>Monogenea</taxon>
        <taxon>Monopisthocotylea</taxon>
        <taxon>Dactylogyridea</taxon>
        <taxon>Ancyrocephalidae</taxon>
        <taxon>Cichlidogyrus</taxon>
    </lineage>
</organism>
<feature type="domain" description="Homeobox" evidence="8">
    <location>
        <begin position="225"/>
        <end position="288"/>
    </location>
</feature>
<sequence>MYGDCSVATKPSSGDYLLGSSSSPSPPQNNASVGSNSFADSSSNSGGLRTTSYWPNDNPKPRSPSDGTSNNDNFISHPIRHSSPRRKSNVELEEFSCKQETWNSRAEPAALTLLESAARSHLRESALSLMKSASGQVPTTGQPPFELGLFGNVKNPNFLGNCYGNQTVHSFGSNYDHFPNPYNVPPHPTNSTTHSNGFPSHSPPGHAAQPPPHHPYIHPNNYHISLDPTRRKNATRENTATLKAWLQEHIKNPYPTKGEKIMLAIITKMTLTQVSTWFANARRRLKKENKMTWSPKMNSGAGSSCDDGNGGVSAHSRAGEFDEDHSDAGEEYGTRRAQSPTGSESSEEESTEDPPSGGGGFNESSRNSALSTRNFSHPSNTDFYSPYFSMPFGWNQETMSNEWNSSSYSNELPPQNYSGFQSRENFNPMAAMAAISEHYSRQYGQANTGSTPFKLAAMDDRLGSHYLLAPKNSPYHESVAMATGKTVPSKLRR</sequence>
<comment type="caution">
    <text evidence="9">The sequence shown here is derived from an EMBL/GenBank/DDBJ whole genome shotgun (WGS) entry which is preliminary data.</text>
</comment>
<comment type="subcellular location">
    <subcellularLocation>
        <location evidence="1 6">Nucleus</location>
    </subcellularLocation>
</comment>
<feature type="region of interest" description="Disordered" evidence="7">
    <location>
        <begin position="1"/>
        <end position="92"/>
    </location>
</feature>
<dbReference type="PANTHER" id="PTHR11211:SF40">
    <property type="entry name" value="MIRROR, ISOFORM C"/>
    <property type="match status" value="1"/>
</dbReference>
<dbReference type="CDD" id="cd00086">
    <property type="entry name" value="homeodomain"/>
    <property type="match status" value="1"/>
</dbReference>
<dbReference type="SUPFAM" id="SSF46689">
    <property type="entry name" value="Homeodomain-like"/>
    <property type="match status" value="1"/>
</dbReference>
<dbReference type="InterPro" id="IPR008422">
    <property type="entry name" value="KN_HD"/>
</dbReference>
<evidence type="ECO:0000313" key="9">
    <source>
        <dbReference type="EMBL" id="KAL3318002.1"/>
    </source>
</evidence>
<evidence type="ECO:0000256" key="1">
    <source>
        <dbReference type="ARBA" id="ARBA00004123"/>
    </source>
</evidence>
<feature type="compositionally biased region" description="Polar residues" evidence="7">
    <location>
        <begin position="65"/>
        <end position="74"/>
    </location>
</feature>
<feature type="DNA-binding region" description="Homeobox" evidence="6">
    <location>
        <begin position="227"/>
        <end position="289"/>
    </location>
</feature>
<dbReference type="SMART" id="SM00389">
    <property type="entry name" value="HOX"/>
    <property type="match status" value="1"/>
</dbReference>
<protein>
    <submittedName>
        <fullName evidence="9">Iroquois-class homeodomain protein irx-2</fullName>
    </submittedName>
</protein>
<dbReference type="InterPro" id="IPR009057">
    <property type="entry name" value="Homeodomain-like_sf"/>
</dbReference>
<evidence type="ECO:0000256" key="2">
    <source>
        <dbReference type="ARBA" id="ARBA00008446"/>
    </source>
</evidence>
<dbReference type="InterPro" id="IPR017970">
    <property type="entry name" value="Homeobox_CS"/>
</dbReference>
<evidence type="ECO:0000256" key="5">
    <source>
        <dbReference type="ARBA" id="ARBA00023242"/>
    </source>
</evidence>
<feature type="compositionally biased region" description="Polar residues" evidence="7">
    <location>
        <begin position="291"/>
        <end position="302"/>
    </location>
</feature>
<dbReference type="EMBL" id="JBJKFK010000300">
    <property type="protein sequence ID" value="KAL3318002.1"/>
    <property type="molecule type" value="Genomic_DNA"/>
</dbReference>
<dbReference type="PROSITE" id="PS50071">
    <property type="entry name" value="HOMEOBOX_2"/>
    <property type="match status" value="1"/>
</dbReference>
<dbReference type="AlphaFoldDB" id="A0ABD2QEM8"/>
<evidence type="ECO:0000256" key="7">
    <source>
        <dbReference type="SAM" id="MobiDB-lite"/>
    </source>
</evidence>
<feature type="compositionally biased region" description="Low complexity" evidence="7">
    <location>
        <begin position="11"/>
        <end position="23"/>
    </location>
</feature>
<dbReference type="PROSITE" id="PS00027">
    <property type="entry name" value="HOMEOBOX_1"/>
    <property type="match status" value="1"/>
</dbReference>
<feature type="region of interest" description="Disordered" evidence="7">
    <location>
        <begin position="183"/>
        <end position="234"/>
    </location>
</feature>
<evidence type="ECO:0000259" key="8">
    <source>
        <dbReference type="PROSITE" id="PS50071"/>
    </source>
</evidence>
<keyword evidence="4 6" id="KW-0371">Homeobox</keyword>
<dbReference type="PANTHER" id="PTHR11211">
    <property type="entry name" value="IROQUOIS-CLASS HOMEODOMAIN PROTEIN IRX"/>
    <property type="match status" value="1"/>
</dbReference>
<dbReference type="GO" id="GO:0003677">
    <property type="term" value="F:DNA binding"/>
    <property type="evidence" value="ECO:0007669"/>
    <property type="project" value="UniProtKB-UniRule"/>
</dbReference>
<evidence type="ECO:0000256" key="4">
    <source>
        <dbReference type="ARBA" id="ARBA00023155"/>
    </source>
</evidence>
<feature type="compositionally biased region" description="Low complexity" evidence="7">
    <location>
        <begin position="199"/>
        <end position="208"/>
    </location>
</feature>
<dbReference type="Gene3D" id="1.10.10.60">
    <property type="entry name" value="Homeodomain-like"/>
    <property type="match status" value="1"/>
</dbReference>
<dbReference type="GO" id="GO:0005634">
    <property type="term" value="C:nucleus"/>
    <property type="evidence" value="ECO:0007669"/>
    <property type="project" value="UniProtKB-SubCell"/>
</dbReference>
<name>A0ABD2QEM8_9PLAT</name>
<keyword evidence="5 6" id="KW-0539">Nucleus</keyword>
<comment type="similarity">
    <text evidence="2">Belongs to the TALE/IRO homeobox family.</text>
</comment>
<evidence type="ECO:0000313" key="10">
    <source>
        <dbReference type="Proteomes" id="UP001626550"/>
    </source>
</evidence>
<feature type="compositionally biased region" description="Basic residues" evidence="7">
    <location>
        <begin position="78"/>
        <end position="87"/>
    </location>
</feature>
<feature type="compositionally biased region" description="Low complexity" evidence="7">
    <location>
        <begin position="31"/>
        <end position="47"/>
    </location>
</feature>
<keyword evidence="3 6" id="KW-0238">DNA-binding</keyword>
<evidence type="ECO:0000256" key="6">
    <source>
        <dbReference type="PROSITE-ProRule" id="PRU00108"/>
    </source>
</evidence>
<feature type="compositionally biased region" description="Polar residues" evidence="7">
    <location>
        <begin position="189"/>
        <end position="198"/>
    </location>
</feature>
<dbReference type="InterPro" id="IPR001356">
    <property type="entry name" value="HD"/>
</dbReference>
<feature type="region of interest" description="Disordered" evidence="7">
    <location>
        <begin position="289"/>
        <end position="374"/>
    </location>
</feature>
<gene>
    <name evidence="9" type="primary">IRX2</name>
    <name evidence="9" type="ORF">Ciccas_003338</name>
</gene>
<reference evidence="9 10" key="1">
    <citation type="submission" date="2024-11" db="EMBL/GenBank/DDBJ databases">
        <title>Adaptive evolution of stress response genes in parasites aligns with host niche diversity.</title>
        <authorList>
            <person name="Hahn C."/>
            <person name="Resl P."/>
        </authorList>
    </citation>
    <scope>NUCLEOTIDE SEQUENCE [LARGE SCALE GENOMIC DNA]</scope>
    <source>
        <strain evidence="9">EGGRZ-B1_66</strain>
        <tissue evidence="9">Body</tissue>
    </source>
</reference>
<dbReference type="Pfam" id="PF05920">
    <property type="entry name" value="Homeobox_KN"/>
    <property type="match status" value="1"/>
</dbReference>
<accession>A0ABD2QEM8</accession>
<feature type="compositionally biased region" description="Polar residues" evidence="7">
    <location>
        <begin position="362"/>
        <end position="374"/>
    </location>
</feature>
<evidence type="ECO:0000256" key="3">
    <source>
        <dbReference type="ARBA" id="ARBA00023125"/>
    </source>
</evidence>
<proteinExistence type="inferred from homology"/>
<dbReference type="FunFam" id="1.10.10.60:FF:000003">
    <property type="entry name" value="Iroquois-class homeobox protein IRX"/>
    <property type="match status" value="1"/>
</dbReference>
<keyword evidence="10" id="KW-1185">Reference proteome</keyword>
<dbReference type="Proteomes" id="UP001626550">
    <property type="component" value="Unassembled WGS sequence"/>
</dbReference>